<feature type="domain" description="Reverse transcriptase RNase H-like" evidence="9">
    <location>
        <begin position="12"/>
        <end position="98"/>
    </location>
</feature>
<keyword evidence="3" id="KW-0540">Nuclease</keyword>
<dbReference type="InterPro" id="IPR041373">
    <property type="entry name" value="RT_RNaseH"/>
</dbReference>
<dbReference type="PANTHER" id="PTHR48475:SF1">
    <property type="entry name" value="RNASE H TYPE-1 DOMAIN-CONTAINING PROTEIN"/>
    <property type="match status" value="1"/>
</dbReference>
<evidence type="ECO:0000256" key="3">
    <source>
        <dbReference type="ARBA" id="ARBA00022722"/>
    </source>
</evidence>
<dbReference type="InterPro" id="IPR043502">
    <property type="entry name" value="DNA/RNA_pol_sf"/>
</dbReference>
<dbReference type="Pfam" id="PF13456">
    <property type="entry name" value="RVT_3"/>
    <property type="match status" value="1"/>
</dbReference>
<keyword evidence="4" id="KW-0255">Endonuclease</keyword>
<dbReference type="EMBL" id="BQNB010021063">
    <property type="protein sequence ID" value="GJU02471.1"/>
    <property type="molecule type" value="Genomic_DNA"/>
</dbReference>
<feature type="region of interest" description="Disordered" evidence="7">
    <location>
        <begin position="293"/>
        <end position="331"/>
    </location>
</feature>
<keyword evidence="1" id="KW-0808">Transferase</keyword>
<keyword evidence="6" id="KW-0695">RNA-directed DNA polymerase</keyword>
<dbReference type="Proteomes" id="UP001151760">
    <property type="component" value="Unassembled WGS sequence"/>
</dbReference>
<evidence type="ECO:0000256" key="1">
    <source>
        <dbReference type="ARBA" id="ARBA00022679"/>
    </source>
</evidence>
<protein>
    <submittedName>
        <fullName evidence="10">Gag-pol polyprotein</fullName>
    </submittedName>
</protein>
<keyword evidence="11" id="KW-1185">Reference proteome</keyword>
<dbReference type="InterPro" id="IPR036397">
    <property type="entry name" value="RNaseH_sf"/>
</dbReference>
<dbReference type="SUPFAM" id="SSF56672">
    <property type="entry name" value="DNA/RNA polymerases"/>
    <property type="match status" value="1"/>
</dbReference>
<comment type="caution">
    <text evidence="10">The sequence shown here is derived from an EMBL/GenBank/DDBJ whole genome shotgun (WGS) entry which is preliminary data.</text>
</comment>
<keyword evidence="2" id="KW-0548">Nucleotidyltransferase</keyword>
<gene>
    <name evidence="10" type="ORF">Tco_1112809</name>
</gene>
<evidence type="ECO:0000313" key="11">
    <source>
        <dbReference type="Proteomes" id="UP001151760"/>
    </source>
</evidence>
<dbReference type="Pfam" id="PF17917">
    <property type="entry name" value="RT_RNaseH"/>
    <property type="match status" value="1"/>
</dbReference>
<evidence type="ECO:0000313" key="10">
    <source>
        <dbReference type="EMBL" id="GJU02471.1"/>
    </source>
</evidence>
<dbReference type="PANTHER" id="PTHR48475">
    <property type="entry name" value="RIBONUCLEASE H"/>
    <property type="match status" value="1"/>
</dbReference>
<organism evidence="10 11">
    <name type="scientific">Tanacetum coccineum</name>
    <dbReference type="NCBI Taxonomy" id="301880"/>
    <lineage>
        <taxon>Eukaryota</taxon>
        <taxon>Viridiplantae</taxon>
        <taxon>Streptophyta</taxon>
        <taxon>Embryophyta</taxon>
        <taxon>Tracheophyta</taxon>
        <taxon>Spermatophyta</taxon>
        <taxon>Magnoliopsida</taxon>
        <taxon>eudicotyledons</taxon>
        <taxon>Gunneridae</taxon>
        <taxon>Pentapetalae</taxon>
        <taxon>asterids</taxon>
        <taxon>campanulids</taxon>
        <taxon>Asterales</taxon>
        <taxon>Asteraceae</taxon>
        <taxon>Asteroideae</taxon>
        <taxon>Anthemideae</taxon>
        <taxon>Anthemidinae</taxon>
        <taxon>Tanacetum</taxon>
    </lineage>
</organism>
<name>A0ABQ5IQC9_9ASTR</name>
<reference evidence="10" key="2">
    <citation type="submission" date="2022-01" db="EMBL/GenBank/DDBJ databases">
        <authorList>
            <person name="Yamashiro T."/>
            <person name="Shiraishi A."/>
            <person name="Satake H."/>
            <person name="Nakayama K."/>
        </authorList>
    </citation>
    <scope>NUCLEOTIDE SEQUENCE</scope>
</reference>
<evidence type="ECO:0000256" key="5">
    <source>
        <dbReference type="ARBA" id="ARBA00022801"/>
    </source>
</evidence>
<reference evidence="10" key="1">
    <citation type="journal article" date="2022" name="Int. J. Mol. Sci.">
        <title>Draft Genome of Tanacetum Coccineum: Genomic Comparison of Closely Related Tanacetum-Family Plants.</title>
        <authorList>
            <person name="Yamashiro T."/>
            <person name="Shiraishi A."/>
            <person name="Nakayama K."/>
            <person name="Satake H."/>
        </authorList>
    </citation>
    <scope>NUCLEOTIDE SEQUENCE</scope>
</reference>
<evidence type="ECO:0000256" key="2">
    <source>
        <dbReference type="ARBA" id="ARBA00022695"/>
    </source>
</evidence>
<accession>A0ABQ5IQC9</accession>
<keyword evidence="5" id="KW-0378">Hydrolase</keyword>
<evidence type="ECO:0000259" key="8">
    <source>
        <dbReference type="Pfam" id="PF13456"/>
    </source>
</evidence>
<sequence>MMLCLRQRSETISFVLLVEREGIQILVSYVSRPLQGMEICCTPTEKMVQALIHTTRSLRTIFRKHKVKVVTDGPMEEILKLSRREGRLAKWAAELRTYDISYIQRKKDEGSVVKKLFGQGEQVQEKPDANEGEMINLSKKLQTKSTPTPRAWRLYLGKETIEEGSGVGIILVSPDENMHSYAIRLKFNTSDHAIDCETLLAGLAASVSKGMKDLHVFMDSPKLIAQTEVNHMPATEQERKYKKEVMKATTPFHRFWITHLRKNLNSKVEVLIGLETIKLEFLNQEVSVGIKTRPSVEETSNNKKGKAERKEKRQARNQEQSQTTIGKLVGN</sequence>
<proteinExistence type="predicted"/>
<evidence type="ECO:0000256" key="6">
    <source>
        <dbReference type="ARBA" id="ARBA00022918"/>
    </source>
</evidence>
<feature type="domain" description="RNase H type-1" evidence="8">
    <location>
        <begin position="164"/>
        <end position="268"/>
    </location>
</feature>
<evidence type="ECO:0000256" key="4">
    <source>
        <dbReference type="ARBA" id="ARBA00022759"/>
    </source>
</evidence>
<dbReference type="Gene3D" id="3.30.420.10">
    <property type="entry name" value="Ribonuclease H-like superfamily/Ribonuclease H"/>
    <property type="match status" value="1"/>
</dbReference>
<evidence type="ECO:0000256" key="7">
    <source>
        <dbReference type="SAM" id="MobiDB-lite"/>
    </source>
</evidence>
<dbReference type="InterPro" id="IPR002156">
    <property type="entry name" value="RNaseH_domain"/>
</dbReference>
<evidence type="ECO:0000259" key="9">
    <source>
        <dbReference type="Pfam" id="PF17917"/>
    </source>
</evidence>